<keyword evidence="12 18" id="KW-1133">Transmembrane helix</keyword>
<evidence type="ECO:0000256" key="7">
    <source>
        <dbReference type="ARBA" id="ARBA00022741"/>
    </source>
</evidence>
<dbReference type="InterPro" id="IPR023298">
    <property type="entry name" value="ATPase_P-typ_TM_dom_sf"/>
</dbReference>
<keyword evidence="7 18" id="KW-0547">Nucleotide-binding</keyword>
<accession>A0A9Q2S2A7</accession>
<feature type="transmembrane region" description="Helical" evidence="18">
    <location>
        <begin position="761"/>
        <end position="780"/>
    </location>
</feature>
<feature type="transmembrane region" description="Helical" evidence="18">
    <location>
        <begin position="264"/>
        <end position="283"/>
    </location>
</feature>
<evidence type="ECO:0000256" key="13">
    <source>
        <dbReference type="ARBA" id="ARBA00023008"/>
    </source>
</evidence>
<feature type="transmembrane region" description="Helical" evidence="18">
    <location>
        <begin position="445"/>
        <end position="468"/>
    </location>
</feature>
<feature type="domain" description="HMA" evidence="20">
    <location>
        <begin position="72"/>
        <end position="138"/>
    </location>
</feature>
<dbReference type="GO" id="GO:0055070">
    <property type="term" value="P:copper ion homeostasis"/>
    <property type="evidence" value="ECO:0007669"/>
    <property type="project" value="TreeGrafter"/>
</dbReference>
<dbReference type="InterPro" id="IPR018303">
    <property type="entry name" value="ATPase_P-typ_P_site"/>
</dbReference>
<dbReference type="Pfam" id="PF00122">
    <property type="entry name" value="E1-E2_ATPase"/>
    <property type="match status" value="1"/>
</dbReference>
<comment type="subcellular location">
    <subcellularLocation>
        <location evidence="18">Cell membrane</location>
    </subcellularLocation>
    <subcellularLocation>
        <location evidence="1">Endomembrane system</location>
        <topology evidence="1">Multi-pass membrane protein</topology>
    </subcellularLocation>
</comment>
<evidence type="ECO:0000256" key="10">
    <source>
        <dbReference type="ARBA" id="ARBA00022842"/>
    </source>
</evidence>
<feature type="transmembrane region" description="Helical" evidence="18">
    <location>
        <begin position="786"/>
        <end position="808"/>
    </location>
</feature>
<evidence type="ECO:0000256" key="4">
    <source>
        <dbReference type="ARBA" id="ARBA00022692"/>
    </source>
</evidence>
<dbReference type="NCBIfam" id="TIGR01525">
    <property type="entry name" value="ATPase-IB_hvy"/>
    <property type="match status" value="1"/>
</dbReference>
<dbReference type="FunFam" id="3.30.70.100:FF:000005">
    <property type="entry name" value="Copper-exporting P-type ATPase A"/>
    <property type="match status" value="2"/>
</dbReference>
<proteinExistence type="inferred from homology"/>
<keyword evidence="10" id="KW-0460">Magnesium</keyword>
<feature type="domain" description="HMA" evidence="20">
    <location>
        <begin position="5"/>
        <end position="70"/>
    </location>
</feature>
<dbReference type="PANTHER" id="PTHR43520:SF8">
    <property type="entry name" value="P-TYPE CU(+) TRANSPORTER"/>
    <property type="match status" value="1"/>
</dbReference>
<dbReference type="InterPro" id="IPR006121">
    <property type="entry name" value="HMA_dom"/>
</dbReference>
<dbReference type="GO" id="GO:0016887">
    <property type="term" value="F:ATP hydrolysis activity"/>
    <property type="evidence" value="ECO:0007669"/>
    <property type="project" value="InterPro"/>
</dbReference>
<dbReference type="SUPFAM" id="SSF55008">
    <property type="entry name" value="HMA, heavy metal-associated domain"/>
    <property type="match status" value="2"/>
</dbReference>
<evidence type="ECO:0000256" key="16">
    <source>
        <dbReference type="ARBA" id="ARBA00038904"/>
    </source>
</evidence>
<keyword evidence="6" id="KW-0677">Repeat</keyword>
<keyword evidence="15 18" id="KW-0472">Membrane</keyword>
<keyword evidence="8" id="KW-0187">Copper transport</keyword>
<evidence type="ECO:0000256" key="19">
    <source>
        <dbReference type="SAM" id="MobiDB-lite"/>
    </source>
</evidence>
<dbReference type="Gene3D" id="3.40.1110.10">
    <property type="entry name" value="Calcium-transporting ATPase, cytoplasmic domain N"/>
    <property type="match status" value="1"/>
</dbReference>
<evidence type="ECO:0000256" key="9">
    <source>
        <dbReference type="ARBA" id="ARBA00022840"/>
    </source>
</evidence>
<dbReference type="InterPro" id="IPR023299">
    <property type="entry name" value="ATPase_P-typ_cyto_dom_N"/>
</dbReference>
<dbReference type="GO" id="GO:0005524">
    <property type="term" value="F:ATP binding"/>
    <property type="evidence" value="ECO:0007669"/>
    <property type="project" value="UniProtKB-UniRule"/>
</dbReference>
<dbReference type="InterPro" id="IPR001757">
    <property type="entry name" value="P_typ_ATPase"/>
</dbReference>
<keyword evidence="4 18" id="KW-0812">Transmembrane</keyword>
<evidence type="ECO:0000256" key="11">
    <source>
        <dbReference type="ARBA" id="ARBA00022967"/>
    </source>
</evidence>
<evidence type="ECO:0000256" key="3">
    <source>
        <dbReference type="ARBA" id="ARBA00022448"/>
    </source>
</evidence>
<evidence type="ECO:0000256" key="17">
    <source>
        <dbReference type="ARBA" id="ARBA00047424"/>
    </source>
</evidence>
<dbReference type="GO" id="GO:0005886">
    <property type="term" value="C:plasma membrane"/>
    <property type="evidence" value="ECO:0007669"/>
    <property type="project" value="UniProtKB-SubCell"/>
</dbReference>
<dbReference type="Pfam" id="PF00702">
    <property type="entry name" value="Hydrolase"/>
    <property type="match status" value="1"/>
</dbReference>
<dbReference type="CDD" id="cd00371">
    <property type="entry name" value="HMA"/>
    <property type="match status" value="2"/>
</dbReference>
<feature type="transmembrane region" description="Helical" evidence="18">
    <location>
        <begin position="198"/>
        <end position="215"/>
    </location>
</feature>
<keyword evidence="5 18" id="KW-0479">Metal-binding</keyword>
<evidence type="ECO:0000256" key="14">
    <source>
        <dbReference type="ARBA" id="ARBA00023065"/>
    </source>
</evidence>
<name>A0A9Q2S2A7_9RHOB</name>
<dbReference type="NCBIfam" id="TIGR00003">
    <property type="entry name" value="copper ion binding protein"/>
    <property type="match status" value="2"/>
</dbReference>
<keyword evidence="9 18" id="KW-0067">ATP-binding</keyword>
<organism evidence="21 22">
    <name type="scientific">Pseudosulfitobacter pseudonitzschiae</name>
    <dbReference type="NCBI Taxonomy" id="1402135"/>
    <lineage>
        <taxon>Bacteria</taxon>
        <taxon>Pseudomonadati</taxon>
        <taxon>Pseudomonadota</taxon>
        <taxon>Alphaproteobacteria</taxon>
        <taxon>Rhodobacterales</taxon>
        <taxon>Roseobacteraceae</taxon>
        <taxon>Pseudosulfitobacter</taxon>
    </lineage>
</organism>
<keyword evidence="14" id="KW-0406">Ion transport</keyword>
<feature type="transmembrane region" description="Helical" evidence="18">
    <location>
        <begin position="417"/>
        <end position="439"/>
    </location>
</feature>
<comment type="similarity">
    <text evidence="2 18">Belongs to the cation transport ATPase (P-type) (TC 3.A.3) family. Type IB subfamily.</text>
</comment>
<feature type="transmembrane region" description="Helical" evidence="18">
    <location>
        <begin position="163"/>
        <end position="186"/>
    </location>
</feature>
<dbReference type="InterPro" id="IPR017969">
    <property type="entry name" value="Heavy-metal-associated_CS"/>
</dbReference>
<dbReference type="InterPro" id="IPR059000">
    <property type="entry name" value="ATPase_P-type_domA"/>
</dbReference>
<evidence type="ECO:0000256" key="15">
    <source>
        <dbReference type="ARBA" id="ARBA00023136"/>
    </source>
</evidence>
<dbReference type="AlphaFoldDB" id="A0A9Q2S2A7"/>
<dbReference type="SFLD" id="SFLDS00003">
    <property type="entry name" value="Haloacid_Dehalogenase"/>
    <property type="match status" value="1"/>
</dbReference>
<feature type="transmembrane region" description="Helical" evidence="18">
    <location>
        <begin position="236"/>
        <end position="258"/>
    </location>
</feature>
<dbReference type="GO" id="GO:0043682">
    <property type="term" value="F:P-type divalent copper transporter activity"/>
    <property type="evidence" value="ECO:0007669"/>
    <property type="project" value="UniProtKB-EC"/>
</dbReference>
<dbReference type="SFLD" id="SFLDG00002">
    <property type="entry name" value="C1.7:_P-type_atpase_like"/>
    <property type="match status" value="1"/>
</dbReference>
<comment type="caution">
    <text evidence="21">The sequence shown here is derived from an EMBL/GenBank/DDBJ whole genome shotgun (WGS) entry which is preliminary data.</text>
</comment>
<dbReference type="SUPFAM" id="SSF81665">
    <property type="entry name" value="Calcium ATPase, transmembrane domain M"/>
    <property type="match status" value="1"/>
</dbReference>
<dbReference type="NCBIfam" id="TIGR01511">
    <property type="entry name" value="ATPase-IB1_Cu"/>
    <property type="match status" value="1"/>
</dbReference>
<protein>
    <recommendedName>
        <fullName evidence="16">P-type Cu(2+) transporter</fullName>
        <ecNumber evidence="16">7.2.2.9</ecNumber>
    </recommendedName>
</protein>
<dbReference type="PRINTS" id="PR00943">
    <property type="entry name" value="CUATPASE"/>
</dbReference>
<evidence type="ECO:0000256" key="5">
    <source>
        <dbReference type="ARBA" id="ARBA00022723"/>
    </source>
</evidence>
<reference evidence="21" key="1">
    <citation type="submission" date="2021-01" db="EMBL/GenBank/DDBJ databases">
        <title>Diatom-associated Roseobacters Show Island Model of Population Structure.</title>
        <authorList>
            <person name="Qu L."/>
            <person name="Feng X."/>
            <person name="Chen Y."/>
            <person name="Li L."/>
            <person name="Wang X."/>
            <person name="Hu Z."/>
            <person name="Wang H."/>
            <person name="Luo H."/>
        </authorList>
    </citation>
    <scope>NUCLEOTIDE SEQUENCE</scope>
    <source>
        <strain evidence="21">SM26-45</strain>
    </source>
</reference>
<evidence type="ECO:0000259" key="20">
    <source>
        <dbReference type="PROSITE" id="PS50846"/>
    </source>
</evidence>
<dbReference type="InterPro" id="IPR036163">
    <property type="entry name" value="HMA_dom_sf"/>
</dbReference>
<dbReference type="FunFam" id="2.70.150.10:FF:000002">
    <property type="entry name" value="Copper-transporting ATPase 1, putative"/>
    <property type="match status" value="1"/>
</dbReference>
<dbReference type="GO" id="GO:0005507">
    <property type="term" value="F:copper ion binding"/>
    <property type="evidence" value="ECO:0007669"/>
    <property type="project" value="InterPro"/>
</dbReference>
<dbReference type="Gene3D" id="3.30.70.100">
    <property type="match status" value="2"/>
</dbReference>
<evidence type="ECO:0000256" key="1">
    <source>
        <dbReference type="ARBA" id="ARBA00004127"/>
    </source>
</evidence>
<dbReference type="InterPro" id="IPR036412">
    <property type="entry name" value="HAD-like_sf"/>
</dbReference>
<dbReference type="Gene3D" id="3.40.50.1000">
    <property type="entry name" value="HAD superfamily/HAD-like"/>
    <property type="match status" value="1"/>
</dbReference>
<dbReference type="SUPFAM" id="SSF81653">
    <property type="entry name" value="Calcium ATPase, transduction domain A"/>
    <property type="match status" value="1"/>
</dbReference>
<dbReference type="Gene3D" id="2.70.150.10">
    <property type="entry name" value="Calcium-transporting ATPase, cytoplasmic transduction domain A"/>
    <property type="match status" value="1"/>
</dbReference>
<dbReference type="PROSITE" id="PS01047">
    <property type="entry name" value="HMA_1"/>
    <property type="match status" value="2"/>
</dbReference>
<evidence type="ECO:0000256" key="8">
    <source>
        <dbReference type="ARBA" id="ARBA00022796"/>
    </source>
</evidence>
<dbReference type="InterPro" id="IPR044492">
    <property type="entry name" value="P_typ_ATPase_HD_dom"/>
</dbReference>
<dbReference type="PANTHER" id="PTHR43520">
    <property type="entry name" value="ATP7, ISOFORM B"/>
    <property type="match status" value="1"/>
</dbReference>
<dbReference type="GO" id="GO:0012505">
    <property type="term" value="C:endomembrane system"/>
    <property type="evidence" value="ECO:0007669"/>
    <property type="project" value="UniProtKB-SubCell"/>
</dbReference>
<evidence type="ECO:0000256" key="6">
    <source>
        <dbReference type="ARBA" id="ARBA00022737"/>
    </source>
</evidence>
<dbReference type="EC" id="7.2.2.9" evidence="16"/>
<keyword evidence="3" id="KW-0813">Transport</keyword>
<evidence type="ECO:0000256" key="12">
    <source>
        <dbReference type="ARBA" id="ARBA00022989"/>
    </source>
</evidence>
<dbReference type="PROSITE" id="PS50846">
    <property type="entry name" value="HMA_2"/>
    <property type="match status" value="2"/>
</dbReference>
<dbReference type="Proteomes" id="UP000809337">
    <property type="component" value="Unassembled WGS sequence"/>
</dbReference>
<comment type="catalytic activity">
    <reaction evidence="17">
        <text>Cu(2+)(in) + ATP + H2O = Cu(2+)(out) + ADP + phosphate + H(+)</text>
        <dbReference type="Rhea" id="RHEA:10376"/>
        <dbReference type="ChEBI" id="CHEBI:15377"/>
        <dbReference type="ChEBI" id="CHEBI:15378"/>
        <dbReference type="ChEBI" id="CHEBI:29036"/>
        <dbReference type="ChEBI" id="CHEBI:30616"/>
        <dbReference type="ChEBI" id="CHEBI:43474"/>
        <dbReference type="ChEBI" id="CHEBI:456216"/>
        <dbReference type="EC" id="7.2.2.9"/>
    </reaction>
</comment>
<keyword evidence="18" id="KW-1003">Cell membrane</keyword>
<dbReference type="PRINTS" id="PR00119">
    <property type="entry name" value="CATATPASE"/>
</dbReference>
<dbReference type="InterPro" id="IPR008250">
    <property type="entry name" value="ATPase_P-typ_transduc_dom_A_sf"/>
</dbReference>
<dbReference type="InterPro" id="IPR023214">
    <property type="entry name" value="HAD_sf"/>
</dbReference>
<dbReference type="Pfam" id="PF00403">
    <property type="entry name" value="HMA"/>
    <property type="match status" value="2"/>
</dbReference>
<evidence type="ECO:0000313" key="21">
    <source>
        <dbReference type="EMBL" id="MBM2357027.1"/>
    </source>
</evidence>
<dbReference type="NCBIfam" id="TIGR01494">
    <property type="entry name" value="ATPase_P-type"/>
    <property type="match status" value="1"/>
</dbReference>
<dbReference type="SUPFAM" id="SSF56784">
    <property type="entry name" value="HAD-like"/>
    <property type="match status" value="1"/>
</dbReference>
<keyword evidence="13" id="KW-0186">Copper</keyword>
<evidence type="ECO:0000313" key="22">
    <source>
        <dbReference type="Proteomes" id="UP000809337"/>
    </source>
</evidence>
<dbReference type="EMBL" id="JAFBWN010000025">
    <property type="protein sequence ID" value="MBM2357027.1"/>
    <property type="molecule type" value="Genomic_DNA"/>
</dbReference>
<feature type="region of interest" description="Disordered" evidence="19">
    <location>
        <begin position="818"/>
        <end position="838"/>
    </location>
</feature>
<dbReference type="PROSITE" id="PS00154">
    <property type="entry name" value="ATPASE_E1_E2"/>
    <property type="match status" value="1"/>
</dbReference>
<gene>
    <name evidence="21" type="ORF">JQX14_20975</name>
</gene>
<dbReference type="RefSeq" id="WP_231035853.1">
    <property type="nucleotide sequence ID" value="NZ_JAJNGX010000025.1"/>
</dbReference>
<dbReference type="InterPro" id="IPR006122">
    <property type="entry name" value="HMA_Cu_ion-bd"/>
</dbReference>
<dbReference type="InterPro" id="IPR027256">
    <property type="entry name" value="P-typ_ATPase_IB"/>
</dbReference>
<evidence type="ECO:0000256" key="18">
    <source>
        <dbReference type="RuleBase" id="RU362081"/>
    </source>
</evidence>
<evidence type="ECO:0000256" key="2">
    <source>
        <dbReference type="ARBA" id="ARBA00006024"/>
    </source>
</evidence>
<keyword evidence="11" id="KW-1278">Translocase</keyword>
<sequence length="838" mass="87090">METANTLTLRVDGMSCASCVGRVEKALSALPGVQDAQVNLATETARIHHDGTVTAVALTDTLDTAGYPARTRDTVIEVTDMTCASCVGRVEKALNALPGVTQAQVNLATGRAAVRYVDGTVTPTEIAATATRAGYPAKVHAAGQADDTATRKEEEAADLRHSVLLSAALALPVFVLEMGGHMIPAFHMWVHNTIGTQTSWVIQFVLTTLVLIGPGRMFYAKGIPALLRAEPDMNSLVAVGTLAAYAYSVIATFLPHLLPEAVRAVYFEAAAVIVVLILIGRWLEARAKGRTGAAIQTLLGLQARTANVERDGAIMELAIDDIRAGDILVVRPGERVAVDGEIVDGDSHVDESMITGEPVPVTKGAGDILTGGTVNGTGGFRFRATRVGGDTTLAQIIRMVEEAQGARLPIQGLVNRITLWFVPAITGIAALTVLAWLLLAPAPALTYALVAGVSVLIIACPCAMGLATPTSIMVGTGRAAELGVLFRKGDALQELCEVEVVALDKTGTVTEGRPELTDLILADGFERSEVLALVAAVEERSEHPIGQAIVRAAQTEGVARHDVSDFTAIAGYGVRAQVAGRSVLVGADRLMSRDGIDTGALAQVETSLAQSGRSALFAAIDGRIAAVIGVADPVKPSSAAAIAALRAQGLQVAMITGDKRETADAIAAELGIDHVIAGVLPDGKVAAINSLRNGGRKVAFVGDGINDAPALAHVDVGIAIGTGTDVAIESAHVVLMSGDLRGVVNAFAVSRATMRNIRQNLFWAFGYNTALIPVAAGVLYPAFGVLLSPVLAAGAMALSSVFVLSNALRLRRIRAQMDEGDQPRPPMSHARAVPAAAE</sequence>
<dbReference type="CDD" id="cd02094">
    <property type="entry name" value="P-type_ATPase_Cu-like"/>
    <property type="match status" value="1"/>
</dbReference>
<dbReference type="SFLD" id="SFLDF00027">
    <property type="entry name" value="p-type_atpase"/>
    <property type="match status" value="1"/>
</dbReference>